<dbReference type="PROSITE" id="PS50928">
    <property type="entry name" value="ABC_TM1"/>
    <property type="match status" value="1"/>
</dbReference>
<evidence type="ECO:0000259" key="14">
    <source>
        <dbReference type="PROSITE" id="PS51866"/>
    </source>
</evidence>
<proteinExistence type="inferred from homology"/>
<feature type="transmembrane region" description="Helical" evidence="10">
    <location>
        <begin position="89"/>
        <end position="109"/>
    </location>
</feature>
<dbReference type="InterPro" id="IPR008995">
    <property type="entry name" value="Mo/tungstate-bd_C_term_dom"/>
</dbReference>
<dbReference type="InterPro" id="IPR017871">
    <property type="entry name" value="ABC_transporter-like_CS"/>
</dbReference>
<keyword evidence="4 10" id="KW-0812">Transmembrane</keyword>
<evidence type="ECO:0000256" key="4">
    <source>
        <dbReference type="ARBA" id="ARBA00022692"/>
    </source>
</evidence>
<feature type="region of interest" description="Disordered" evidence="11">
    <location>
        <begin position="264"/>
        <end position="314"/>
    </location>
</feature>
<dbReference type="NCBIfam" id="TIGR02141">
    <property type="entry name" value="modB_ABC"/>
    <property type="match status" value="1"/>
</dbReference>
<dbReference type="Proteomes" id="UP001230145">
    <property type="component" value="Unassembled WGS sequence"/>
</dbReference>
<dbReference type="PROSITE" id="PS00211">
    <property type="entry name" value="ABC_TRANSPORTER_1"/>
    <property type="match status" value="1"/>
</dbReference>
<dbReference type="InterPro" id="IPR004606">
    <property type="entry name" value="Mop_domain"/>
</dbReference>
<keyword evidence="16" id="KW-1185">Reference proteome</keyword>
<dbReference type="RefSeq" id="WP_307635396.1">
    <property type="nucleotide sequence ID" value="NZ_JAUSQL010000001.1"/>
</dbReference>
<reference evidence="15 16" key="1">
    <citation type="submission" date="2023-07" db="EMBL/GenBank/DDBJ databases">
        <title>Sequencing the genomes of 1000 actinobacteria strains.</title>
        <authorList>
            <person name="Klenk H.-P."/>
        </authorList>
    </citation>
    <scope>NUCLEOTIDE SEQUENCE [LARGE SCALE GENOMIC DNA]</scope>
    <source>
        <strain evidence="15 16">DSM 19515</strain>
    </source>
</reference>
<gene>
    <name evidence="15" type="ORF">J2S45_002129</name>
</gene>
<dbReference type="Gene3D" id="3.40.50.300">
    <property type="entry name" value="P-loop containing nucleotide triphosphate hydrolases"/>
    <property type="match status" value="1"/>
</dbReference>
<dbReference type="NCBIfam" id="TIGR01581">
    <property type="entry name" value="Mo_ABC_porter"/>
    <property type="match status" value="1"/>
</dbReference>
<evidence type="ECO:0000256" key="10">
    <source>
        <dbReference type="RuleBase" id="RU363032"/>
    </source>
</evidence>
<evidence type="ECO:0000256" key="7">
    <source>
        <dbReference type="ARBA" id="ARBA00022989"/>
    </source>
</evidence>
<sequence length="655" mass="67232">MRAIPRGFWLPATLALAMLILPLVGMASRVPWADLGPILSSAASTDALWLSLRTCLTSMAICLLVGTPLALIFARAAELPRRPAWLTPLRTFVLVPLVMPPVVAGLALLTTFGRRGLLGSALEVAGIQIPFTTAAVILAQVFVSLPFLVTTVDSAARAAGSDLEHAAAGLGASRWVQFRRITLPVLGPSIVSGAALAFARSLGEFGATITFAGSLQGTTRTLPLEVYLQREQDPDSALALALLLILIALLVTALSTAIEAHSSRRFARTHDAEKPGGADMRGDGGGPAGVVGGRAGGGGAGGGVGADSEAEPETRAPVGFVLEADVPERGVRYRLEAKPGETIALIGPNGSGKSTGIRLLAGDITSPTSRVERPEAVGFLDQAPALFPHMSVLDNVAFGPRCAGVAKAKARERARAELAAVGMAGLEQRNPRQLSGGQAQRVALARLLAVNPQLLLLDEPFAALDPTATAQLRAIIARRVAGITTLIVTHDIVDALTLADRVAALEGGKLVALAPVPEALSRPATAFVASFAGVNMQFGVMGAEGLVSGGVTFQGIADGLAEGEPGAAVFEPTAVALRVERTPGSPRNVFEARVRSVSTAAVGVNLELDIGSAAPIHAVITAGAAAELGVEEGASVFAEVKAVQVRLITTSHVAD</sequence>
<dbReference type="InterPro" id="IPR000515">
    <property type="entry name" value="MetI-like"/>
</dbReference>
<accession>A0ABT9PNB5</accession>
<dbReference type="Gene3D" id="2.40.50.100">
    <property type="match status" value="1"/>
</dbReference>
<dbReference type="InterPro" id="IPR005116">
    <property type="entry name" value="Transp-assoc_OB_typ1"/>
</dbReference>
<feature type="transmembrane region" description="Helical" evidence="10">
    <location>
        <begin position="51"/>
        <end position="77"/>
    </location>
</feature>
<feature type="domain" description="ABC transmembrane type-1" evidence="13">
    <location>
        <begin position="48"/>
        <end position="255"/>
    </location>
</feature>
<dbReference type="SMART" id="SM00382">
    <property type="entry name" value="AAA"/>
    <property type="match status" value="1"/>
</dbReference>
<feature type="compositionally biased region" description="Gly residues" evidence="11">
    <location>
        <begin position="283"/>
        <end position="305"/>
    </location>
</feature>
<comment type="caution">
    <text evidence="15">The sequence shown here is derived from an EMBL/GenBank/DDBJ whole genome shotgun (WGS) entry which is preliminary data.</text>
</comment>
<dbReference type="InterPro" id="IPR011867">
    <property type="entry name" value="ModB_ABC"/>
</dbReference>
<dbReference type="SUPFAM" id="SSF161098">
    <property type="entry name" value="MetI-like"/>
    <property type="match status" value="1"/>
</dbReference>
<evidence type="ECO:0000256" key="2">
    <source>
        <dbReference type="ARBA" id="ARBA00022448"/>
    </source>
</evidence>
<dbReference type="PANTHER" id="PTHR42781">
    <property type="entry name" value="SPERMIDINE/PUTRESCINE IMPORT ATP-BINDING PROTEIN POTA"/>
    <property type="match status" value="1"/>
</dbReference>
<dbReference type="Gene3D" id="1.10.3720.10">
    <property type="entry name" value="MetI-like"/>
    <property type="match status" value="1"/>
</dbReference>
<dbReference type="SUPFAM" id="SSF52540">
    <property type="entry name" value="P-loop containing nucleoside triphosphate hydrolases"/>
    <property type="match status" value="1"/>
</dbReference>
<dbReference type="Pfam" id="PF00528">
    <property type="entry name" value="BPD_transp_1"/>
    <property type="match status" value="1"/>
</dbReference>
<evidence type="ECO:0000256" key="9">
    <source>
        <dbReference type="PROSITE-ProRule" id="PRU01213"/>
    </source>
</evidence>
<dbReference type="InterPro" id="IPR035906">
    <property type="entry name" value="MetI-like_sf"/>
</dbReference>
<dbReference type="PROSITE" id="PS50893">
    <property type="entry name" value="ABC_TRANSPORTER_2"/>
    <property type="match status" value="1"/>
</dbReference>
<dbReference type="InterPro" id="IPR027417">
    <property type="entry name" value="P-loop_NTPase"/>
</dbReference>
<keyword evidence="6" id="KW-0067">ATP-binding</keyword>
<evidence type="ECO:0000259" key="13">
    <source>
        <dbReference type="PROSITE" id="PS50928"/>
    </source>
</evidence>
<dbReference type="PROSITE" id="PS51866">
    <property type="entry name" value="MOP"/>
    <property type="match status" value="1"/>
</dbReference>
<evidence type="ECO:0000256" key="5">
    <source>
        <dbReference type="ARBA" id="ARBA00022741"/>
    </source>
</evidence>
<organism evidence="15 16">
    <name type="scientific">Trueperella abortisuis</name>
    <dbReference type="NCBI Taxonomy" id="445930"/>
    <lineage>
        <taxon>Bacteria</taxon>
        <taxon>Bacillati</taxon>
        <taxon>Actinomycetota</taxon>
        <taxon>Actinomycetes</taxon>
        <taxon>Actinomycetales</taxon>
        <taxon>Actinomycetaceae</taxon>
        <taxon>Trueperella</taxon>
    </lineage>
</organism>
<feature type="compositionally biased region" description="Basic and acidic residues" evidence="11">
    <location>
        <begin position="268"/>
        <end position="282"/>
    </location>
</feature>
<comment type="subcellular location">
    <subcellularLocation>
        <location evidence="10">Cell membrane</location>
        <topology evidence="10">Multi-pass membrane protein</topology>
    </subcellularLocation>
    <subcellularLocation>
        <location evidence="1">Membrane</location>
        <topology evidence="1">Multi-pass membrane protein</topology>
    </subcellularLocation>
</comment>
<dbReference type="InterPro" id="IPR006469">
    <property type="entry name" value="NifC_ABC_porter"/>
</dbReference>
<feature type="transmembrane region" description="Helical" evidence="10">
    <location>
        <begin position="237"/>
        <end position="258"/>
    </location>
</feature>
<evidence type="ECO:0000259" key="12">
    <source>
        <dbReference type="PROSITE" id="PS50893"/>
    </source>
</evidence>
<protein>
    <submittedName>
        <fullName evidence="15">Molybdate transport system permease protein</fullName>
    </submittedName>
</protein>
<comment type="similarity">
    <text evidence="10">Belongs to the binding-protein-dependent transport system permease family.</text>
</comment>
<keyword evidence="8 10" id="KW-0472">Membrane</keyword>
<feature type="domain" description="Mop" evidence="14">
    <location>
        <begin position="583"/>
        <end position="649"/>
    </location>
</feature>
<evidence type="ECO:0000256" key="6">
    <source>
        <dbReference type="ARBA" id="ARBA00022840"/>
    </source>
</evidence>
<name>A0ABT9PNB5_9ACTO</name>
<keyword evidence="3 9" id="KW-0500">Molybdenum</keyword>
<evidence type="ECO:0000313" key="15">
    <source>
        <dbReference type="EMBL" id="MDP9833450.1"/>
    </source>
</evidence>
<evidence type="ECO:0000256" key="8">
    <source>
        <dbReference type="ARBA" id="ARBA00023136"/>
    </source>
</evidence>
<dbReference type="SUPFAM" id="SSF50331">
    <property type="entry name" value="MOP-like"/>
    <property type="match status" value="1"/>
</dbReference>
<keyword evidence="5" id="KW-0547">Nucleotide-binding</keyword>
<evidence type="ECO:0000256" key="1">
    <source>
        <dbReference type="ARBA" id="ARBA00004141"/>
    </source>
</evidence>
<feature type="domain" description="ABC transporter" evidence="12">
    <location>
        <begin position="313"/>
        <end position="532"/>
    </location>
</feature>
<dbReference type="PANTHER" id="PTHR42781:SF4">
    <property type="entry name" value="SPERMIDINE_PUTRESCINE IMPORT ATP-BINDING PROTEIN POTA"/>
    <property type="match status" value="1"/>
</dbReference>
<dbReference type="Pfam" id="PF03459">
    <property type="entry name" value="TOBE"/>
    <property type="match status" value="1"/>
</dbReference>
<evidence type="ECO:0000256" key="3">
    <source>
        <dbReference type="ARBA" id="ARBA00022505"/>
    </source>
</evidence>
<dbReference type="EMBL" id="JAUSQL010000001">
    <property type="protein sequence ID" value="MDP9833450.1"/>
    <property type="molecule type" value="Genomic_DNA"/>
</dbReference>
<keyword evidence="7 10" id="KW-1133">Transmembrane helix</keyword>
<dbReference type="Pfam" id="PF00005">
    <property type="entry name" value="ABC_tran"/>
    <property type="match status" value="1"/>
</dbReference>
<feature type="transmembrane region" description="Helical" evidence="10">
    <location>
        <begin position="129"/>
        <end position="149"/>
    </location>
</feature>
<dbReference type="CDD" id="cd06261">
    <property type="entry name" value="TM_PBP2"/>
    <property type="match status" value="1"/>
</dbReference>
<evidence type="ECO:0000256" key="11">
    <source>
        <dbReference type="SAM" id="MobiDB-lite"/>
    </source>
</evidence>
<dbReference type="InterPro" id="IPR050093">
    <property type="entry name" value="ABC_SmlMolc_Importer"/>
</dbReference>
<keyword evidence="2 10" id="KW-0813">Transport</keyword>
<evidence type="ECO:0000313" key="16">
    <source>
        <dbReference type="Proteomes" id="UP001230145"/>
    </source>
</evidence>
<dbReference type="InterPro" id="IPR003593">
    <property type="entry name" value="AAA+_ATPase"/>
</dbReference>
<dbReference type="InterPro" id="IPR003439">
    <property type="entry name" value="ABC_transporter-like_ATP-bd"/>
</dbReference>